<reference evidence="12 13" key="1">
    <citation type="submission" date="2020-05" db="EMBL/GenBank/DDBJ databases">
        <title>Draft genome sequence of Desulfovibrio sp. strain HN2T.</title>
        <authorList>
            <person name="Ueno A."/>
            <person name="Tamazawa S."/>
            <person name="Tamamura S."/>
            <person name="Murakami T."/>
            <person name="Kiyama T."/>
            <person name="Inomata H."/>
            <person name="Amano Y."/>
            <person name="Miyakawa K."/>
            <person name="Tamaki H."/>
            <person name="Naganuma T."/>
            <person name="Kaneko K."/>
        </authorList>
    </citation>
    <scope>NUCLEOTIDE SEQUENCE [LARGE SCALE GENOMIC DNA]</scope>
    <source>
        <strain evidence="12 13">HN2</strain>
    </source>
</reference>
<gene>
    <name evidence="12" type="ORF">DSM101010T_13010</name>
</gene>
<dbReference type="NCBIfam" id="TIGR00530">
    <property type="entry name" value="AGP_acyltrn"/>
    <property type="match status" value="1"/>
</dbReference>
<keyword evidence="8 9" id="KW-0012">Acyltransferase</keyword>
<keyword evidence="9" id="KW-1208">Phospholipid metabolism</keyword>
<dbReference type="RefSeq" id="WP_174404593.1">
    <property type="nucleotide sequence ID" value="NZ_BLVO01000012.1"/>
</dbReference>
<dbReference type="AlphaFoldDB" id="A0A7J0BGX5"/>
<dbReference type="Pfam" id="PF01553">
    <property type="entry name" value="Acyltransferase"/>
    <property type="match status" value="1"/>
</dbReference>
<comment type="pathway">
    <text evidence="2">Phospholipid metabolism; CDP-diacylglycerol biosynthesis; CDP-diacylglycerol from sn-glycerol 3-phosphate: step 2/3.</text>
</comment>
<keyword evidence="7 9" id="KW-0808">Transferase</keyword>
<dbReference type="PANTHER" id="PTHR10434:SF66">
    <property type="entry name" value="PHOSPHOLIPID_GLYCEROL ACYLTRANSFERASE DOMAIN-CONTAINING PROTEIN"/>
    <property type="match status" value="1"/>
</dbReference>
<keyword evidence="10" id="KW-1133">Transmembrane helix</keyword>
<evidence type="ECO:0000259" key="11">
    <source>
        <dbReference type="SMART" id="SM00563"/>
    </source>
</evidence>
<dbReference type="SMART" id="SM00563">
    <property type="entry name" value="PlsC"/>
    <property type="match status" value="1"/>
</dbReference>
<dbReference type="InterPro" id="IPR004552">
    <property type="entry name" value="AGP_acyltrans"/>
</dbReference>
<evidence type="ECO:0000256" key="8">
    <source>
        <dbReference type="ARBA" id="ARBA00023315"/>
    </source>
</evidence>
<sequence>MIRTIWFYLSFLTATLAISIATMIVGVFAPAGRACAYLAALWSRCAVALSGIRLEADLNAVPARGPVVFMVNHQSQFDIPISTLLLRSHYPAFVAKKSLFRIPFVGWAFSLGKHIPIDRKNSRSAMKSMDKAAETAKAGRSIVIFPEGTRQLDTSRLGSFKPGGIILALKAGLPVVPVVMDGTGEILPKGHITLKRRHVVRVKALPPADLSGYTIKDRNRFLTELHTLMNNAYLEMRACRTTKTF</sequence>
<comment type="domain">
    <text evidence="9">The HXXXXD motif is essential for acyltransferase activity and may constitute the binding site for the phosphate moiety of the glycerol-3-phosphate.</text>
</comment>
<dbReference type="EC" id="2.3.1.51" evidence="5 9"/>
<dbReference type="CDD" id="cd07989">
    <property type="entry name" value="LPLAT_AGPAT-like"/>
    <property type="match status" value="1"/>
</dbReference>
<evidence type="ECO:0000313" key="12">
    <source>
        <dbReference type="EMBL" id="GFM32936.1"/>
    </source>
</evidence>
<dbReference type="GO" id="GO:0006654">
    <property type="term" value="P:phosphatidic acid biosynthetic process"/>
    <property type="evidence" value="ECO:0007669"/>
    <property type="project" value="TreeGrafter"/>
</dbReference>
<comment type="pathway">
    <text evidence="3">Lipid metabolism.</text>
</comment>
<dbReference type="UniPathway" id="UPA00557">
    <property type="reaction ID" value="UER00613"/>
</dbReference>
<evidence type="ECO:0000256" key="4">
    <source>
        <dbReference type="ARBA" id="ARBA00008655"/>
    </source>
</evidence>
<dbReference type="GO" id="GO:0016020">
    <property type="term" value="C:membrane"/>
    <property type="evidence" value="ECO:0007669"/>
    <property type="project" value="InterPro"/>
</dbReference>
<feature type="domain" description="Phospholipid/glycerol acyltransferase" evidence="11">
    <location>
        <begin position="67"/>
        <end position="183"/>
    </location>
</feature>
<protein>
    <recommendedName>
        <fullName evidence="6 9">1-acyl-sn-glycerol-3-phosphate acyltransferase</fullName>
        <ecNumber evidence="5 9">2.3.1.51</ecNumber>
    </recommendedName>
</protein>
<name>A0A7J0BGX5_9BACT</name>
<evidence type="ECO:0000256" key="2">
    <source>
        <dbReference type="ARBA" id="ARBA00004728"/>
    </source>
</evidence>
<proteinExistence type="inferred from homology"/>
<accession>A0A7J0BGX5</accession>
<evidence type="ECO:0000256" key="10">
    <source>
        <dbReference type="SAM" id="Phobius"/>
    </source>
</evidence>
<keyword evidence="9" id="KW-0444">Lipid biosynthesis</keyword>
<evidence type="ECO:0000256" key="5">
    <source>
        <dbReference type="ARBA" id="ARBA00013211"/>
    </source>
</evidence>
<dbReference type="Proteomes" id="UP000503840">
    <property type="component" value="Unassembled WGS sequence"/>
</dbReference>
<dbReference type="GO" id="GO:0016024">
    <property type="term" value="P:CDP-diacylglycerol biosynthetic process"/>
    <property type="evidence" value="ECO:0007669"/>
    <property type="project" value="UniProtKB-UniPathway"/>
</dbReference>
<comment type="catalytic activity">
    <reaction evidence="1 9">
        <text>a 1-acyl-sn-glycero-3-phosphate + an acyl-CoA = a 1,2-diacyl-sn-glycero-3-phosphate + CoA</text>
        <dbReference type="Rhea" id="RHEA:19709"/>
        <dbReference type="ChEBI" id="CHEBI:57287"/>
        <dbReference type="ChEBI" id="CHEBI:57970"/>
        <dbReference type="ChEBI" id="CHEBI:58342"/>
        <dbReference type="ChEBI" id="CHEBI:58608"/>
        <dbReference type="EC" id="2.3.1.51"/>
    </reaction>
</comment>
<keyword evidence="9" id="KW-0594">Phospholipid biosynthesis</keyword>
<dbReference type="SUPFAM" id="SSF69593">
    <property type="entry name" value="Glycerol-3-phosphate (1)-acyltransferase"/>
    <property type="match status" value="1"/>
</dbReference>
<comment type="caution">
    <text evidence="12">The sequence shown here is derived from an EMBL/GenBank/DDBJ whole genome shotgun (WGS) entry which is preliminary data.</text>
</comment>
<dbReference type="PANTHER" id="PTHR10434">
    <property type="entry name" value="1-ACYL-SN-GLYCEROL-3-PHOSPHATE ACYLTRANSFERASE"/>
    <property type="match status" value="1"/>
</dbReference>
<evidence type="ECO:0000256" key="3">
    <source>
        <dbReference type="ARBA" id="ARBA00005189"/>
    </source>
</evidence>
<dbReference type="InterPro" id="IPR002123">
    <property type="entry name" value="Plipid/glycerol_acylTrfase"/>
</dbReference>
<evidence type="ECO:0000256" key="7">
    <source>
        <dbReference type="ARBA" id="ARBA00022679"/>
    </source>
</evidence>
<organism evidence="12 13">
    <name type="scientific">Desulfovibrio subterraneus</name>
    <dbReference type="NCBI Taxonomy" id="2718620"/>
    <lineage>
        <taxon>Bacteria</taxon>
        <taxon>Pseudomonadati</taxon>
        <taxon>Thermodesulfobacteriota</taxon>
        <taxon>Desulfovibrionia</taxon>
        <taxon>Desulfovibrionales</taxon>
        <taxon>Desulfovibrionaceae</taxon>
        <taxon>Desulfovibrio</taxon>
    </lineage>
</organism>
<dbReference type="GO" id="GO:0003841">
    <property type="term" value="F:1-acylglycerol-3-phosphate O-acyltransferase activity"/>
    <property type="evidence" value="ECO:0007669"/>
    <property type="project" value="UniProtKB-UniRule"/>
</dbReference>
<comment type="similarity">
    <text evidence="4 9">Belongs to the 1-acyl-sn-glycerol-3-phosphate acyltransferase family.</text>
</comment>
<evidence type="ECO:0000256" key="9">
    <source>
        <dbReference type="RuleBase" id="RU361267"/>
    </source>
</evidence>
<evidence type="ECO:0000256" key="1">
    <source>
        <dbReference type="ARBA" id="ARBA00001141"/>
    </source>
</evidence>
<dbReference type="EMBL" id="BLVO01000012">
    <property type="protein sequence ID" value="GFM32936.1"/>
    <property type="molecule type" value="Genomic_DNA"/>
</dbReference>
<evidence type="ECO:0000313" key="13">
    <source>
        <dbReference type="Proteomes" id="UP000503840"/>
    </source>
</evidence>
<keyword evidence="13" id="KW-1185">Reference proteome</keyword>
<evidence type="ECO:0000256" key="6">
    <source>
        <dbReference type="ARBA" id="ARBA00016139"/>
    </source>
</evidence>
<keyword evidence="10" id="KW-0812">Transmembrane</keyword>
<keyword evidence="10" id="KW-0472">Membrane</keyword>
<keyword evidence="9" id="KW-0443">Lipid metabolism</keyword>
<feature type="transmembrane region" description="Helical" evidence="10">
    <location>
        <begin position="6"/>
        <end position="29"/>
    </location>
</feature>